<accession>A0ACB7GV63</accession>
<evidence type="ECO:0000313" key="1">
    <source>
        <dbReference type="EMBL" id="KAG8644110.1"/>
    </source>
</evidence>
<sequence length="376" mass="41976">MKVSTSHIEFFVLFIAESSRYRLPANPVSVKSENCNTKESQNIQEIEDEEAQAEVETWKYVFGFSNIAAVKCAIELGVADVIENHEGPITLSELSSKLGCASSFLNRIMRFLVHHNIFKEKYTIHGTVGYVQTPLSHCLLGKGEKSLKPLFLLESSPVMLAPWHFLSKRVRQNGSTAAFEAAHGDDIWKYGAAFPDHSKLFNDAMACHARIAVPRMIEKCPEVFDGVKTLVDVGGGNGTSLSLLVKAFPWIQGINFDLPHVVSTAIECDGVTHVGGDMFESVPKADAVVLMWVLHDWNDEECIQILKNCKGAIPKENGKVIMVEVVVGEEKDDKLEFVRVMLDMVMMAHTNSGKERTYKEWDYILAEVGFSRHTVR</sequence>
<proteinExistence type="predicted"/>
<dbReference type="EMBL" id="CM004397">
    <property type="protein sequence ID" value="KAG8644110.1"/>
    <property type="molecule type" value="Genomic_DNA"/>
</dbReference>
<keyword evidence="2" id="KW-1185">Reference proteome</keyword>
<gene>
    <name evidence="1" type="ORF">MANES_11G100928v8</name>
</gene>
<reference evidence="2" key="1">
    <citation type="journal article" date="2016" name="Nat. Biotechnol.">
        <title>Sequencing wild and cultivated cassava and related species reveals extensive interspecific hybridization and genetic diversity.</title>
        <authorList>
            <person name="Bredeson J.V."/>
            <person name="Lyons J.B."/>
            <person name="Prochnik S.E."/>
            <person name="Wu G.A."/>
            <person name="Ha C.M."/>
            <person name="Edsinger-Gonzales E."/>
            <person name="Grimwood J."/>
            <person name="Schmutz J."/>
            <person name="Rabbi I.Y."/>
            <person name="Egesi C."/>
            <person name="Nauluvula P."/>
            <person name="Lebot V."/>
            <person name="Ndunguru J."/>
            <person name="Mkamilo G."/>
            <person name="Bart R.S."/>
            <person name="Setter T.L."/>
            <person name="Gleadow R.M."/>
            <person name="Kulakow P."/>
            <person name="Ferguson M.E."/>
            <person name="Rounsley S."/>
            <person name="Rokhsar D.S."/>
        </authorList>
    </citation>
    <scope>NUCLEOTIDE SEQUENCE [LARGE SCALE GENOMIC DNA]</scope>
    <source>
        <strain evidence="2">cv. AM560-2</strain>
    </source>
</reference>
<organism evidence="1 2">
    <name type="scientific">Manihot esculenta</name>
    <name type="common">Cassava</name>
    <name type="synonym">Jatropha manihot</name>
    <dbReference type="NCBI Taxonomy" id="3983"/>
    <lineage>
        <taxon>Eukaryota</taxon>
        <taxon>Viridiplantae</taxon>
        <taxon>Streptophyta</taxon>
        <taxon>Embryophyta</taxon>
        <taxon>Tracheophyta</taxon>
        <taxon>Spermatophyta</taxon>
        <taxon>Magnoliopsida</taxon>
        <taxon>eudicotyledons</taxon>
        <taxon>Gunneridae</taxon>
        <taxon>Pentapetalae</taxon>
        <taxon>rosids</taxon>
        <taxon>fabids</taxon>
        <taxon>Malpighiales</taxon>
        <taxon>Euphorbiaceae</taxon>
        <taxon>Crotonoideae</taxon>
        <taxon>Manihoteae</taxon>
        <taxon>Manihot</taxon>
    </lineage>
</organism>
<evidence type="ECO:0000313" key="2">
    <source>
        <dbReference type="Proteomes" id="UP000091857"/>
    </source>
</evidence>
<dbReference type="Proteomes" id="UP000091857">
    <property type="component" value="Chromosome 11"/>
</dbReference>
<comment type="caution">
    <text evidence="1">The sequence shown here is derived from an EMBL/GenBank/DDBJ whole genome shotgun (WGS) entry which is preliminary data.</text>
</comment>
<protein>
    <submittedName>
        <fullName evidence="1">Uncharacterized protein</fullName>
    </submittedName>
</protein>
<name>A0ACB7GV63_MANES</name>